<accession>A0A8J4FV69</accession>
<proteinExistence type="inferred from homology"/>
<name>A0A8J4FV69_9CHLO</name>
<dbReference type="FunFam" id="1.10.287.370:FF:000002">
    <property type="entry name" value="Prefoldin subunit 2"/>
    <property type="match status" value="1"/>
</dbReference>
<protein>
    <submittedName>
        <fullName evidence="5">Uncharacterized protein</fullName>
    </submittedName>
</protein>
<evidence type="ECO:0000256" key="1">
    <source>
        <dbReference type="ARBA" id="ARBA00008045"/>
    </source>
</evidence>
<dbReference type="Pfam" id="PF01920">
    <property type="entry name" value="Prefoldin_2"/>
    <property type="match status" value="1"/>
</dbReference>
<dbReference type="GO" id="GO:0009409">
    <property type="term" value="P:response to cold"/>
    <property type="evidence" value="ECO:0007669"/>
    <property type="project" value="UniProtKB-ARBA"/>
</dbReference>
<dbReference type="GO" id="GO:0006457">
    <property type="term" value="P:protein folding"/>
    <property type="evidence" value="ECO:0007669"/>
    <property type="project" value="InterPro"/>
</dbReference>
<dbReference type="EMBL" id="BNCQ01000018">
    <property type="protein sequence ID" value="GIM05144.1"/>
    <property type="molecule type" value="Genomic_DNA"/>
</dbReference>
<keyword evidence="2" id="KW-0143">Chaperone</keyword>
<dbReference type="PANTHER" id="PTHR13303">
    <property type="entry name" value="PREFOLDIN SUBUNIT 2"/>
    <property type="match status" value="1"/>
</dbReference>
<comment type="similarity">
    <text evidence="1">Belongs to the prefoldin subunit beta family.</text>
</comment>
<comment type="caution">
    <text evidence="5">The sequence shown here is derived from an EMBL/GenBank/DDBJ whole genome shotgun (WGS) entry which is preliminary data.</text>
</comment>
<feature type="coiled-coil region" evidence="3">
    <location>
        <begin position="78"/>
        <end position="105"/>
    </location>
</feature>
<dbReference type="AlphaFoldDB" id="A0A8J4FV69"/>
<dbReference type="OrthoDB" id="424281at2759"/>
<dbReference type="GO" id="GO:0051082">
    <property type="term" value="F:unfolded protein binding"/>
    <property type="evidence" value="ECO:0007669"/>
    <property type="project" value="InterPro"/>
</dbReference>
<gene>
    <name evidence="5" type="ORF">Vretimale_9589</name>
</gene>
<feature type="region of interest" description="Disordered" evidence="4">
    <location>
        <begin position="114"/>
        <end position="141"/>
    </location>
</feature>
<dbReference type="InterPro" id="IPR002777">
    <property type="entry name" value="PFD_beta-like"/>
</dbReference>
<feature type="compositionally biased region" description="Basic and acidic residues" evidence="4">
    <location>
        <begin position="114"/>
        <end position="128"/>
    </location>
</feature>
<dbReference type="SUPFAM" id="SSF46579">
    <property type="entry name" value="Prefoldin"/>
    <property type="match status" value="1"/>
</dbReference>
<evidence type="ECO:0000313" key="5">
    <source>
        <dbReference type="EMBL" id="GIM05144.1"/>
    </source>
</evidence>
<evidence type="ECO:0000256" key="4">
    <source>
        <dbReference type="SAM" id="MobiDB-lite"/>
    </source>
</evidence>
<reference evidence="5" key="1">
    <citation type="journal article" date="2021" name="Proc. Natl. Acad. Sci. U.S.A.">
        <title>Three genomes in the algal genus Volvox reveal the fate of a haploid sex-determining region after a transition to homothallism.</title>
        <authorList>
            <person name="Yamamoto K."/>
            <person name="Hamaji T."/>
            <person name="Kawai-Toyooka H."/>
            <person name="Matsuzaki R."/>
            <person name="Takahashi F."/>
            <person name="Nishimura Y."/>
            <person name="Kawachi M."/>
            <person name="Noguchi H."/>
            <person name="Minakuchi Y."/>
            <person name="Umen J.G."/>
            <person name="Toyoda A."/>
            <person name="Nozaki H."/>
        </authorList>
    </citation>
    <scope>NUCLEOTIDE SEQUENCE</scope>
    <source>
        <strain evidence="5">NIES-3785</strain>
    </source>
</reference>
<dbReference type="InterPro" id="IPR009053">
    <property type="entry name" value="Prefoldin"/>
</dbReference>
<evidence type="ECO:0000256" key="2">
    <source>
        <dbReference type="ARBA" id="ARBA00023186"/>
    </source>
</evidence>
<dbReference type="CDD" id="cd23163">
    <property type="entry name" value="Prefoldin_2"/>
    <property type="match status" value="1"/>
</dbReference>
<sequence>MSAGPREQELLSEFQNKRERIQLTWSKITELAAEATEHKLVLEALEKVDKDRKCFRLVGDVLVERTVGETMPAVAKNKENLEATINTLKLQLDAQKKDLNDFQTKHKIRIRTESEIDAEEAAKAKEGPKSGAAQGVLVSKS</sequence>
<evidence type="ECO:0000256" key="3">
    <source>
        <dbReference type="SAM" id="Coils"/>
    </source>
</evidence>
<dbReference type="Proteomes" id="UP000722791">
    <property type="component" value="Unassembled WGS sequence"/>
</dbReference>
<dbReference type="InterPro" id="IPR027235">
    <property type="entry name" value="PFD2"/>
</dbReference>
<evidence type="ECO:0000313" key="6">
    <source>
        <dbReference type="Proteomes" id="UP000722791"/>
    </source>
</evidence>
<dbReference type="GO" id="GO:0016272">
    <property type="term" value="C:prefoldin complex"/>
    <property type="evidence" value="ECO:0007669"/>
    <property type="project" value="InterPro"/>
</dbReference>
<organism evidence="5 6">
    <name type="scientific">Volvox reticuliferus</name>
    <dbReference type="NCBI Taxonomy" id="1737510"/>
    <lineage>
        <taxon>Eukaryota</taxon>
        <taxon>Viridiplantae</taxon>
        <taxon>Chlorophyta</taxon>
        <taxon>core chlorophytes</taxon>
        <taxon>Chlorophyceae</taxon>
        <taxon>CS clade</taxon>
        <taxon>Chlamydomonadales</taxon>
        <taxon>Volvocaceae</taxon>
        <taxon>Volvox</taxon>
    </lineage>
</organism>
<dbReference type="Gene3D" id="1.10.287.370">
    <property type="match status" value="1"/>
</dbReference>
<keyword evidence="3" id="KW-0175">Coiled coil</keyword>